<reference evidence="1 2" key="1">
    <citation type="submission" date="2018-10" db="EMBL/GenBank/DDBJ databases">
        <title>Phylogenomics of Brevibacillus.</title>
        <authorList>
            <person name="Dunlap C."/>
        </authorList>
    </citation>
    <scope>NUCLEOTIDE SEQUENCE [LARGE SCALE GENOMIC DNA]</scope>
    <source>
        <strain evidence="1 2">JCM 12215</strain>
    </source>
</reference>
<evidence type="ECO:0000313" key="1">
    <source>
        <dbReference type="EMBL" id="RNB67258.1"/>
    </source>
</evidence>
<dbReference type="EMBL" id="RHHR01000054">
    <property type="protein sequence ID" value="RNB67258.1"/>
    <property type="molecule type" value="Genomic_DNA"/>
</dbReference>
<proteinExistence type="predicted"/>
<accession>A0A3M8BV25</accession>
<comment type="caution">
    <text evidence="1">The sequence shown here is derived from an EMBL/GenBank/DDBJ whole genome shotgun (WGS) entry which is preliminary data.</text>
</comment>
<organism evidence="1 2">
    <name type="scientific">Brevibacillus invocatus</name>
    <dbReference type="NCBI Taxonomy" id="173959"/>
    <lineage>
        <taxon>Bacteria</taxon>
        <taxon>Bacillati</taxon>
        <taxon>Bacillota</taxon>
        <taxon>Bacilli</taxon>
        <taxon>Bacillales</taxon>
        <taxon>Paenibacillaceae</taxon>
        <taxon>Brevibacillus</taxon>
    </lineage>
</organism>
<dbReference type="Proteomes" id="UP000282028">
    <property type="component" value="Unassembled WGS sequence"/>
</dbReference>
<evidence type="ECO:0000313" key="2">
    <source>
        <dbReference type="Proteomes" id="UP000282028"/>
    </source>
</evidence>
<name>A0A3M8BV25_9BACL</name>
<keyword evidence="2" id="KW-1185">Reference proteome</keyword>
<gene>
    <name evidence="1" type="ORF">EDM52_22920</name>
</gene>
<sequence length="65" mass="7423">MDYCCRQRQASRLDPIHDVRKRVALPCLDAFITEGIKKEERGTISAIYSSMRFIGVALGPQSFLY</sequence>
<protein>
    <submittedName>
        <fullName evidence="1">Uncharacterized protein</fullName>
    </submittedName>
</protein>
<dbReference type="AlphaFoldDB" id="A0A3M8BV25"/>